<dbReference type="AlphaFoldDB" id="A0A7W4VE89"/>
<dbReference type="EMBL" id="JACHWF010000006">
    <property type="protein sequence ID" value="MBB3009981.1"/>
    <property type="molecule type" value="Genomic_DNA"/>
</dbReference>
<dbReference type="PANTHER" id="PTHR42928">
    <property type="entry name" value="TRICARBOXYLATE-BINDING PROTEIN"/>
    <property type="match status" value="1"/>
</dbReference>
<evidence type="ECO:0000313" key="4">
    <source>
        <dbReference type="Proteomes" id="UP000578036"/>
    </source>
</evidence>
<dbReference type="Gene3D" id="3.40.190.10">
    <property type="entry name" value="Periplasmic binding protein-like II"/>
    <property type="match status" value="1"/>
</dbReference>
<dbReference type="Proteomes" id="UP000578036">
    <property type="component" value="Unassembled WGS sequence"/>
</dbReference>
<comment type="similarity">
    <text evidence="1">Belongs to the UPF0065 (bug) family.</text>
</comment>
<comment type="caution">
    <text evidence="3">The sequence shown here is derived from an EMBL/GenBank/DDBJ whole genome shotgun (WGS) entry which is preliminary data.</text>
</comment>
<evidence type="ECO:0000256" key="2">
    <source>
        <dbReference type="SAM" id="SignalP"/>
    </source>
</evidence>
<keyword evidence="4" id="KW-1185">Reference proteome</keyword>
<reference evidence="3 4" key="1">
    <citation type="submission" date="2020-08" db="EMBL/GenBank/DDBJ databases">
        <title>Genomic Encyclopedia of Type Strains, Phase IV (KMG-V): Genome sequencing to study the core and pangenomes of soil and plant-associated prokaryotes.</title>
        <authorList>
            <person name="Whitman W."/>
        </authorList>
    </citation>
    <scope>NUCLEOTIDE SEQUENCE [LARGE SCALE GENOMIC DNA]</scope>
    <source>
        <strain evidence="3 4">SLV-2362</strain>
    </source>
</reference>
<evidence type="ECO:0000313" key="3">
    <source>
        <dbReference type="EMBL" id="MBB3009981.1"/>
    </source>
</evidence>
<dbReference type="InterPro" id="IPR005064">
    <property type="entry name" value="BUG"/>
</dbReference>
<dbReference type="SUPFAM" id="SSF53850">
    <property type="entry name" value="Periplasmic binding protein-like II"/>
    <property type="match status" value="1"/>
</dbReference>
<dbReference type="Pfam" id="PF03401">
    <property type="entry name" value="TctC"/>
    <property type="match status" value="1"/>
</dbReference>
<feature type="chain" id="PRO_5030879887" evidence="2">
    <location>
        <begin position="29"/>
        <end position="328"/>
    </location>
</feature>
<feature type="signal peptide" evidence="2">
    <location>
        <begin position="1"/>
        <end position="28"/>
    </location>
</feature>
<accession>A0A7W4VE89</accession>
<dbReference type="Gene3D" id="3.40.190.150">
    <property type="entry name" value="Bordetella uptake gene, domain 1"/>
    <property type="match status" value="1"/>
</dbReference>
<gene>
    <name evidence="3" type="ORF">FHX61_004657</name>
</gene>
<proteinExistence type="inferred from homology"/>
<keyword evidence="2" id="KW-0732">Signal</keyword>
<sequence>MPFRPAGRIFCQIFALASLGAVAAYAHAATDFPKKPITIVVPYTAGGSSDVVARLLEKPLSEHLGQPVIVDNRPGAGATIGTALVAKSSADGYTVLLADNAQTTAPAMYARLPYDPVTSFKAIGIVGSAPAMLLSSPQTKLRSIRDMLNDRVRGNEGFTVGVGSGSPSHLITALFQAQSKIKLQMIPYKGASQAATDVLGGQIDLLFTNPASAAPYIKSGRMHAIGMTGTHRLSAFPDVATFREQGVQGLEKANYWFALLAPAGLPNEVSQKWSGALAAALSTPEVTRKLGDLGISKIDMTPAQVQRFMAEDRQNWAHIVNATGMKLQ</sequence>
<dbReference type="RefSeq" id="WP_183300322.1">
    <property type="nucleotide sequence ID" value="NZ_JACHWF010000006.1"/>
</dbReference>
<name>A0A7W4VE89_9BURK</name>
<protein>
    <submittedName>
        <fullName evidence="3">Tripartite-type tricarboxylate transporter receptor subunit TctC</fullName>
    </submittedName>
</protein>
<keyword evidence="3" id="KW-0675">Receptor</keyword>
<dbReference type="PIRSF" id="PIRSF017082">
    <property type="entry name" value="YflP"/>
    <property type="match status" value="1"/>
</dbReference>
<organism evidence="3 4">
    <name type="scientific">Cupriavidus alkaliphilus</name>
    <dbReference type="NCBI Taxonomy" id="942866"/>
    <lineage>
        <taxon>Bacteria</taxon>
        <taxon>Pseudomonadati</taxon>
        <taxon>Pseudomonadota</taxon>
        <taxon>Betaproteobacteria</taxon>
        <taxon>Burkholderiales</taxon>
        <taxon>Burkholderiaceae</taxon>
        <taxon>Cupriavidus</taxon>
    </lineage>
</organism>
<dbReference type="PANTHER" id="PTHR42928:SF5">
    <property type="entry name" value="BLR1237 PROTEIN"/>
    <property type="match status" value="1"/>
</dbReference>
<dbReference type="InterPro" id="IPR042100">
    <property type="entry name" value="Bug_dom1"/>
</dbReference>
<evidence type="ECO:0000256" key="1">
    <source>
        <dbReference type="ARBA" id="ARBA00006987"/>
    </source>
</evidence>